<name>A0AAN6NAZ7_9PEZI</name>
<dbReference type="Gene3D" id="1.10.10.10">
    <property type="entry name" value="Winged helix-like DNA-binding domain superfamily/Winged helix DNA-binding domain"/>
    <property type="match status" value="1"/>
</dbReference>
<accession>A0AAN6NAZ7</accession>
<proteinExistence type="predicted"/>
<evidence type="ECO:0000313" key="1">
    <source>
        <dbReference type="EMBL" id="KAK3940958.1"/>
    </source>
</evidence>
<organism evidence="1 2">
    <name type="scientific">Diplogelasinospora grovesii</name>
    <dbReference type="NCBI Taxonomy" id="303347"/>
    <lineage>
        <taxon>Eukaryota</taxon>
        <taxon>Fungi</taxon>
        <taxon>Dikarya</taxon>
        <taxon>Ascomycota</taxon>
        <taxon>Pezizomycotina</taxon>
        <taxon>Sordariomycetes</taxon>
        <taxon>Sordariomycetidae</taxon>
        <taxon>Sordariales</taxon>
        <taxon>Diplogelasinosporaceae</taxon>
        <taxon>Diplogelasinospora</taxon>
    </lineage>
</organism>
<dbReference type="InterPro" id="IPR036397">
    <property type="entry name" value="RNaseH_sf"/>
</dbReference>
<dbReference type="InterPro" id="IPR036388">
    <property type="entry name" value="WH-like_DNA-bd_sf"/>
</dbReference>
<reference evidence="2" key="1">
    <citation type="journal article" date="2023" name="Mol. Phylogenet. Evol.">
        <title>Genome-scale phylogeny and comparative genomics of the fungal order Sordariales.</title>
        <authorList>
            <person name="Hensen N."/>
            <person name="Bonometti L."/>
            <person name="Westerberg I."/>
            <person name="Brannstrom I.O."/>
            <person name="Guillou S."/>
            <person name="Cros-Aarteil S."/>
            <person name="Calhoun S."/>
            <person name="Haridas S."/>
            <person name="Kuo A."/>
            <person name="Mondo S."/>
            <person name="Pangilinan J."/>
            <person name="Riley R."/>
            <person name="LaButti K."/>
            <person name="Andreopoulos B."/>
            <person name="Lipzen A."/>
            <person name="Chen C."/>
            <person name="Yan M."/>
            <person name="Daum C."/>
            <person name="Ng V."/>
            <person name="Clum A."/>
            <person name="Steindorff A."/>
            <person name="Ohm R.A."/>
            <person name="Martin F."/>
            <person name="Silar P."/>
            <person name="Natvig D.O."/>
            <person name="Lalanne C."/>
            <person name="Gautier V."/>
            <person name="Ament-Velasquez S.L."/>
            <person name="Kruys A."/>
            <person name="Hutchinson M.I."/>
            <person name="Powell A.J."/>
            <person name="Barry K."/>
            <person name="Miller A.N."/>
            <person name="Grigoriev I.V."/>
            <person name="Debuchy R."/>
            <person name="Gladieux P."/>
            <person name="Hiltunen Thoren M."/>
            <person name="Johannesson H."/>
        </authorList>
    </citation>
    <scope>NUCLEOTIDE SEQUENCE [LARGE SCALE GENOMIC DNA]</scope>
    <source>
        <strain evidence="2">CBS 340.73</strain>
    </source>
</reference>
<dbReference type="Gene3D" id="3.30.420.10">
    <property type="entry name" value="Ribonuclease H-like superfamily/Ribonuclease H"/>
    <property type="match status" value="1"/>
</dbReference>
<keyword evidence="2" id="KW-1185">Reference proteome</keyword>
<dbReference type="Proteomes" id="UP001303473">
    <property type="component" value="Unassembled WGS sequence"/>
</dbReference>
<dbReference type="InterPro" id="IPR009057">
    <property type="entry name" value="Homeodomain-like_sf"/>
</dbReference>
<protein>
    <recommendedName>
        <fullName evidence="3">Transposase</fullName>
    </recommendedName>
</protein>
<sequence length="259" mass="30294">MKLNLNDFTAELIASHGPNQELTPGIRAAICTLVATSQSIWSIFKLFGISRSTVDYTIEHWKTYKTFDSNPRKGRPQALSRAEKQYILLLVKRNRRLVKKALVNANGRKTMFLDECSCQNNTTNPTAWKWDKQFVNLKNHKGGQSDLIVIERDYDAPRQGYTAKSYQKALWEGLLPHYDETRHFQQDNAKIHAYLKRNLQRMFPDLWNLRQNELDIARFTECVRAAWWAIPQAYIDGLIDGMPRRLEAVRRAKGWYIKY</sequence>
<dbReference type="AlphaFoldDB" id="A0AAN6NAZ7"/>
<dbReference type="SUPFAM" id="SSF46689">
    <property type="entry name" value="Homeodomain-like"/>
    <property type="match status" value="1"/>
</dbReference>
<dbReference type="GO" id="GO:0003676">
    <property type="term" value="F:nucleic acid binding"/>
    <property type="evidence" value="ECO:0007669"/>
    <property type="project" value="InterPro"/>
</dbReference>
<gene>
    <name evidence="1" type="ORF">QBC46DRAFT_363721</name>
</gene>
<dbReference type="EMBL" id="MU853789">
    <property type="protein sequence ID" value="KAK3940958.1"/>
    <property type="molecule type" value="Genomic_DNA"/>
</dbReference>
<evidence type="ECO:0000313" key="2">
    <source>
        <dbReference type="Proteomes" id="UP001303473"/>
    </source>
</evidence>
<comment type="caution">
    <text evidence="1">The sequence shown here is derived from an EMBL/GenBank/DDBJ whole genome shotgun (WGS) entry which is preliminary data.</text>
</comment>
<evidence type="ECO:0008006" key="3">
    <source>
        <dbReference type="Google" id="ProtNLM"/>
    </source>
</evidence>